<evidence type="ECO:0000313" key="2">
    <source>
        <dbReference type="EMBL" id="KAK8238242.1"/>
    </source>
</evidence>
<name>A0ABR1YU79_9PEZI</name>
<feature type="compositionally biased region" description="Acidic residues" evidence="1">
    <location>
        <begin position="230"/>
        <end position="239"/>
    </location>
</feature>
<comment type="caution">
    <text evidence="2">The sequence shown here is derived from an EMBL/GenBank/DDBJ whole genome shotgun (WGS) entry which is preliminary data.</text>
</comment>
<organism evidence="2 3">
    <name type="scientific">Phyllosticta capitalensis</name>
    <dbReference type="NCBI Taxonomy" id="121624"/>
    <lineage>
        <taxon>Eukaryota</taxon>
        <taxon>Fungi</taxon>
        <taxon>Dikarya</taxon>
        <taxon>Ascomycota</taxon>
        <taxon>Pezizomycotina</taxon>
        <taxon>Dothideomycetes</taxon>
        <taxon>Dothideomycetes incertae sedis</taxon>
        <taxon>Botryosphaeriales</taxon>
        <taxon>Phyllostictaceae</taxon>
        <taxon>Phyllosticta</taxon>
    </lineage>
</organism>
<accession>A0ABR1YU79</accession>
<reference evidence="2 3" key="1">
    <citation type="submission" date="2024-04" db="EMBL/GenBank/DDBJ databases">
        <title>Phyllosticta paracitricarpa is synonymous to the EU quarantine fungus P. citricarpa based on phylogenomic analyses.</title>
        <authorList>
            <consortium name="Lawrence Berkeley National Laboratory"/>
            <person name="Van Ingen-Buijs V.A."/>
            <person name="Van Westerhoven A.C."/>
            <person name="Haridas S."/>
            <person name="Skiadas P."/>
            <person name="Martin F."/>
            <person name="Groenewald J.Z."/>
            <person name="Crous P.W."/>
            <person name="Seidl M.F."/>
        </authorList>
    </citation>
    <scope>NUCLEOTIDE SEQUENCE [LARGE SCALE GENOMIC DNA]</scope>
    <source>
        <strain evidence="2 3">CBS 123374</strain>
    </source>
</reference>
<evidence type="ECO:0000256" key="1">
    <source>
        <dbReference type="SAM" id="MobiDB-lite"/>
    </source>
</evidence>
<dbReference type="Proteomes" id="UP001492380">
    <property type="component" value="Unassembled WGS sequence"/>
</dbReference>
<evidence type="ECO:0000313" key="3">
    <source>
        <dbReference type="Proteomes" id="UP001492380"/>
    </source>
</evidence>
<protein>
    <submittedName>
        <fullName evidence="2">Uncharacterized protein</fullName>
    </submittedName>
</protein>
<feature type="region of interest" description="Disordered" evidence="1">
    <location>
        <begin position="1"/>
        <end position="59"/>
    </location>
</feature>
<feature type="region of interest" description="Disordered" evidence="1">
    <location>
        <begin position="145"/>
        <end position="168"/>
    </location>
</feature>
<dbReference type="EMBL" id="JBBWRZ010000004">
    <property type="protein sequence ID" value="KAK8238242.1"/>
    <property type="molecule type" value="Genomic_DNA"/>
</dbReference>
<sequence>MTRNAPGQRMHKHSVTTGGFRIEIREPEKGASKSANPQHSDQRAFPSVETDIKEEPEESFTSLLLQFQRRTELPLRSLSSGTIIGQPESTSESQYPNIFATSLPFATALAPKPEVLVASSAAEEVNRAATTNNRFDQDCVFVPSSWRDEDEPSPSPNSPMIESPVNEPEASLEPIIYEDTEPENELQSRKIGDFVHTMRKRRLSRDAPVSIDQQGWVFVDDSEASKDSDEGGDSNSSDENEIRTPNLKRIRTLSLSTKHLFFGRCDLHNWNMWQREAVFLLRRFTTLLWEDIAALANHLFVPHGSPPLKLRVEQVNSQWAEWSKAFCAEKWYDEEERWEKRRASFEATALNCLLKLRLAATRTEPSVQTKGRKHQNYKAAIRKWLKSKESECMP</sequence>
<feature type="region of interest" description="Disordered" evidence="1">
    <location>
        <begin position="220"/>
        <end position="243"/>
    </location>
</feature>
<proteinExistence type="predicted"/>
<keyword evidence="3" id="KW-1185">Reference proteome</keyword>
<gene>
    <name evidence="2" type="ORF">HDK90DRAFT_219459</name>
</gene>
<feature type="compositionally biased region" description="Basic and acidic residues" evidence="1">
    <location>
        <begin position="22"/>
        <end position="31"/>
    </location>
</feature>